<dbReference type="WBParaSite" id="GPUH_0002384401-mRNA-1">
    <property type="protein sequence ID" value="GPUH_0002384401-mRNA-1"/>
    <property type="gene ID" value="GPUH_0002384401"/>
</dbReference>
<organism evidence="1">
    <name type="scientific">Gongylonema pulchrum</name>
    <dbReference type="NCBI Taxonomy" id="637853"/>
    <lineage>
        <taxon>Eukaryota</taxon>
        <taxon>Metazoa</taxon>
        <taxon>Ecdysozoa</taxon>
        <taxon>Nematoda</taxon>
        <taxon>Chromadorea</taxon>
        <taxon>Rhabditida</taxon>
        <taxon>Spirurina</taxon>
        <taxon>Spiruromorpha</taxon>
        <taxon>Spiruroidea</taxon>
        <taxon>Gongylonematidae</taxon>
        <taxon>Gongylonema</taxon>
    </lineage>
</organism>
<dbReference type="AlphaFoldDB" id="A0A183ES73"/>
<reference evidence="1" key="1">
    <citation type="submission" date="2016-06" db="UniProtKB">
        <authorList>
            <consortium name="WormBaseParasite"/>
        </authorList>
    </citation>
    <scope>IDENTIFICATION</scope>
</reference>
<protein>
    <submittedName>
        <fullName evidence="1">Uncharacterized protein</fullName>
    </submittedName>
</protein>
<evidence type="ECO:0000313" key="1">
    <source>
        <dbReference type="WBParaSite" id="GPUH_0002384401-mRNA-1"/>
    </source>
</evidence>
<sequence length="95" mass="10561">LAAVRTSETAEQTDRQRRLRIQLSPVKSFYKTVPLDETGATDTEAPLMSVSEWPTSSLYATDGPHLLTDSLIVNAEEESELDANDDMKVGFPNKY</sequence>
<name>A0A183ES73_9BILA</name>
<accession>A0A183ES73</accession>
<proteinExistence type="predicted"/>